<gene>
    <name evidence="4" type="ORF">THC_0804</name>
</gene>
<evidence type="ECO:0000259" key="3">
    <source>
        <dbReference type="Pfam" id="PF02568"/>
    </source>
</evidence>
<accession>A0A0U4W279</accession>
<reference evidence="5" key="2">
    <citation type="journal article" date="2016" name="Int. J. Syst. Evol. Microbiol.">
        <title>Caldimicrobium thiodismutans sp. nov., a sulfur-disproportionating bacterium isolated from a hot spring.</title>
        <authorList>
            <person name="Kojima H."/>
            <person name="Umezawa K."/>
            <person name="Fukui M."/>
        </authorList>
    </citation>
    <scope>NUCLEOTIDE SEQUENCE [LARGE SCALE GENOMIC DNA]</scope>
    <source>
        <strain evidence="5">TF1</strain>
    </source>
</reference>
<name>A0A0U4W279_9BACT</name>
<dbReference type="Proteomes" id="UP000068196">
    <property type="component" value="Chromosome"/>
</dbReference>
<dbReference type="Gene3D" id="3.40.50.620">
    <property type="entry name" value="HUPs"/>
    <property type="match status" value="1"/>
</dbReference>
<keyword evidence="2" id="KW-0067">ATP-binding</keyword>
<dbReference type="KEGG" id="cthi:THC_0804"/>
<proteinExistence type="predicted"/>
<reference evidence="4 5" key="1">
    <citation type="journal article" date="2016" name="Int. J. Syst. Evol. Microbiol.">
        <title>Caldimicrobium thiodismutans sp. nov., a sulfur-disproportionating bacterium isolated from a hot spring, and emended description of the genus Caldimicrobium.</title>
        <authorList>
            <person name="Kojima H."/>
            <person name="Umezawa K."/>
            <person name="Fukui M."/>
        </authorList>
    </citation>
    <scope>NUCLEOTIDE SEQUENCE [LARGE SCALE GENOMIC DNA]</scope>
    <source>
        <strain evidence="4 5">TF1</strain>
    </source>
</reference>
<dbReference type="GO" id="GO:0005524">
    <property type="term" value="F:ATP binding"/>
    <property type="evidence" value="ECO:0007669"/>
    <property type="project" value="UniProtKB-KW"/>
</dbReference>
<sequence>MPRALLLFSEGLDSTLCALILKREGIEVIVLRFITPFFGWKYKDSPHLFEEKIKALGLPAGRVVDITEEYLEILKKPAFGYGDYANPCIDCKIFFLKKAKDLMQELQADFLVSGEVLGQRPMSQNRVILEKIEREAGVEGLLLRPLSAKLLKETEPEKRGLLSREKLYGHSGRKRDFQLELAKAFELKEIPTPAGGCLLADPIIGSRILRVLKEKKPLNPLTAELLTFGRHHFDGDLWAVLGRNEKENLRLERVIAGRLPLYTLSEPAPNLAVICGPIDEENIKNLLINYSKKAQLKLQRGERVELIAK</sequence>
<protein>
    <recommendedName>
        <fullName evidence="3">Thil AANH domain-containing protein</fullName>
    </recommendedName>
</protein>
<feature type="domain" description="Thil AANH" evidence="3">
    <location>
        <begin position="3"/>
        <end position="146"/>
    </location>
</feature>
<dbReference type="PATRIC" id="fig|1653476.3.peg.834"/>
<dbReference type="STRING" id="1653476.THC_0804"/>
<dbReference type="EMBL" id="AP014945">
    <property type="protein sequence ID" value="BAU23195.1"/>
    <property type="molecule type" value="Genomic_DNA"/>
</dbReference>
<dbReference type="GO" id="GO:0004810">
    <property type="term" value="F:CCA tRNA nucleotidyltransferase activity"/>
    <property type="evidence" value="ECO:0007669"/>
    <property type="project" value="InterPro"/>
</dbReference>
<keyword evidence="1" id="KW-0547">Nucleotide-binding</keyword>
<evidence type="ECO:0000313" key="5">
    <source>
        <dbReference type="Proteomes" id="UP000068196"/>
    </source>
</evidence>
<dbReference type="SUPFAM" id="SSF52402">
    <property type="entry name" value="Adenine nucleotide alpha hydrolases-like"/>
    <property type="match status" value="1"/>
</dbReference>
<keyword evidence="5" id="KW-1185">Reference proteome</keyword>
<dbReference type="PANTHER" id="PTHR11933:SF6">
    <property type="entry name" value="THIL AANH DOMAIN-CONTAINING PROTEIN"/>
    <property type="match status" value="1"/>
</dbReference>
<dbReference type="OrthoDB" id="9781887at2"/>
<dbReference type="PANTHER" id="PTHR11933">
    <property type="entry name" value="TRNA 5-METHYLAMINOMETHYL-2-THIOURIDYLATE -METHYLTRANSFERASE"/>
    <property type="match status" value="1"/>
</dbReference>
<dbReference type="AlphaFoldDB" id="A0A0U4W279"/>
<dbReference type="InterPro" id="IPR020536">
    <property type="entry name" value="ThiI_AANH"/>
</dbReference>
<evidence type="ECO:0000256" key="1">
    <source>
        <dbReference type="ARBA" id="ARBA00022741"/>
    </source>
</evidence>
<evidence type="ECO:0000313" key="4">
    <source>
        <dbReference type="EMBL" id="BAU23195.1"/>
    </source>
</evidence>
<dbReference type="Pfam" id="PF02568">
    <property type="entry name" value="ThiI"/>
    <property type="match status" value="1"/>
</dbReference>
<dbReference type="RefSeq" id="WP_068513662.1">
    <property type="nucleotide sequence ID" value="NZ_AP014945.1"/>
</dbReference>
<organism evidence="4 5">
    <name type="scientific">Caldimicrobium thiodismutans</name>
    <dbReference type="NCBI Taxonomy" id="1653476"/>
    <lineage>
        <taxon>Bacteria</taxon>
        <taxon>Pseudomonadati</taxon>
        <taxon>Thermodesulfobacteriota</taxon>
        <taxon>Thermodesulfobacteria</taxon>
        <taxon>Thermodesulfobacteriales</taxon>
        <taxon>Thermodesulfobacteriaceae</taxon>
        <taxon>Caldimicrobium</taxon>
    </lineage>
</organism>
<evidence type="ECO:0000256" key="2">
    <source>
        <dbReference type="ARBA" id="ARBA00022840"/>
    </source>
</evidence>
<dbReference type="InterPro" id="IPR014729">
    <property type="entry name" value="Rossmann-like_a/b/a_fold"/>
</dbReference>